<keyword evidence="2" id="KW-0328">Glycosyltransferase</keyword>
<dbReference type="RefSeq" id="WP_275472738.1">
    <property type="nucleotide sequence ID" value="NZ_CP162940.1"/>
</dbReference>
<keyword evidence="4" id="KW-0472">Membrane</keyword>
<sequence length="400" mass="45611">MTRYVLNVLSLMLIFVESFYLNHVLSHWEFVITGMLVVMSYGLFSMLNSGYSLAIAVTEVLAVGFFIVFQAWEYPGDLHIYVLNDNSTDNTGEIADEYANAFPMLKHIRIPVGFLKGKARVLNYGLSFVNTEYIAVYDADNQPECGDLMPLVEAAMTTPGAVGAVGYVKTLNESRNWLTRMIAIEFSVFQLLMQCGRSLLMNLGSFTGTNMIVSRQALLRVNGWDEYALAEDADLTMKLTAAGGVIPVVSQSRTWEQEPENFRVWFRQRTRWMQGNLYLIQKTFQEPTWLKGRSLFHTVQLLSVHRFRGVLAHFGRLVRPGCPRRRPCALHDPTTIDMVRISRHLHHSVDDSVEFRWIDKWKKHAHGRAHVLYVCTTMGFTALVGYPETDKDEKTYPSMG</sequence>
<dbReference type="InterPro" id="IPR029044">
    <property type="entry name" value="Nucleotide-diphossugar_trans"/>
</dbReference>
<dbReference type="CDD" id="cd06423">
    <property type="entry name" value="CESA_like"/>
    <property type="match status" value="1"/>
</dbReference>
<evidence type="ECO:0000256" key="4">
    <source>
        <dbReference type="SAM" id="Phobius"/>
    </source>
</evidence>
<feature type="domain" description="Glycosyltransferase 2-like" evidence="5">
    <location>
        <begin position="134"/>
        <end position="295"/>
    </location>
</feature>
<reference evidence="6 7" key="1">
    <citation type="journal article" date="2024" name="Int. J. Mol. Sci.">
        <title>Exploration of Alicyclobacillus spp. Genome in Search of Antibiotic Resistance.</title>
        <authorList>
            <person name="Bucka-Kolendo J."/>
            <person name="Kiousi D.E."/>
            <person name="Dekowska A."/>
            <person name="Mikolajczuk-Szczyrba A."/>
            <person name="Karadedos D.M."/>
            <person name="Michael P."/>
            <person name="Galanis A."/>
            <person name="Sokolowska B."/>
        </authorList>
    </citation>
    <scope>NUCLEOTIDE SEQUENCE [LARGE SCALE GENOMIC DNA]</scope>
    <source>
        <strain evidence="6 7">KKP 3000</strain>
    </source>
</reference>
<feature type="transmembrane region" description="Helical" evidence="4">
    <location>
        <begin position="5"/>
        <end position="21"/>
    </location>
</feature>
<keyword evidence="4" id="KW-1133">Transmembrane helix</keyword>
<protein>
    <submittedName>
        <fullName evidence="6">Glycosyltransferase family 2 protein</fullName>
    </submittedName>
</protein>
<dbReference type="EMBL" id="JBDXSU010000002">
    <property type="protein sequence ID" value="MFB5189117.1"/>
    <property type="molecule type" value="Genomic_DNA"/>
</dbReference>
<evidence type="ECO:0000256" key="3">
    <source>
        <dbReference type="ARBA" id="ARBA00022679"/>
    </source>
</evidence>
<feature type="transmembrane region" description="Helical" evidence="4">
    <location>
        <begin position="27"/>
        <end position="44"/>
    </location>
</feature>
<proteinExistence type="inferred from homology"/>
<organism evidence="6 7">
    <name type="scientific">Alicyclobacillus fastidiosus</name>
    <dbReference type="NCBI Taxonomy" id="392011"/>
    <lineage>
        <taxon>Bacteria</taxon>
        <taxon>Bacillati</taxon>
        <taxon>Bacillota</taxon>
        <taxon>Bacilli</taxon>
        <taxon>Bacillales</taxon>
        <taxon>Alicyclobacillaceae</taxon>
        <taxon>Alicyclobacillus</taxon>
    </lineage>
</organism>
<comment type="caution">
    <text evidence="6">The sequence shown here is derived from an EMBL/GenBank/DDBJ whole genome shotgun (WGS) entry which is preliminary data.</text>
</comment>
<evidence type="ECO:0000259" key="5">
    <source>
        <dbReference type="Pfam" id="PF13632"/>
    </source>
</evidence>
<dbReference type="Pfam" id="PF13632">
    <property type="entry name" value="Glyco_trans_2_3"/>
    <property type="match status" value="1"/>
</dbReference>
<dbReference type="PANTHER" id="PTHR43630">
    <property type="entry name" value="POLY-BETA-1,6-N-ACETYL-D-GLUCOSAMINE SYNTHASE"/>
    <property type="match status" value="1"/>
</dbReference>
<keyword evidence="7" id="KW-1185">Reference proteome</keyword>
<accession>A0ABV5AA99</accession>
<keyword evidence="4" id="KW-0812">Transmembrane</keyword>
<dbReference type="PANTHER" id="PTHR43630:SF1">
    <property type="entry name" value="POLY-BETA-1,6-N-ACETYL-D-GLUCOSAMINE SYNTHASE"/>
    <property type="match status" value="1"/>
</dbReference>
<evidence type="ECO:0000256" key="1">
    <source>
        <dbReference type="ARBA" id="ARBA00006739"/>
    </source>
</evidence>
<gene>
    <name evidence="6" type="ORF">KKP3000_002116</name>
</gene>
<evidence type="ECO:0000313" key="6">
    <source>
        <dbReference type="EMBL" id="MFB5189117.1"/>
    </source>
</evidence>
<comment type="similarity">
    <text evidence="1">Belongs to the glycosyltransferase 2 family.</text>
</comment>
<name>A0ABV5AA99_9BACL</name>
<evidence type="ECO:0000313" key="7">
    <source>
        <dbReference type="Proteomes" id="UP001579974"/>
    </source>
</evidence>
<dbReference type="InterPro" id="IPR001173">
    <property type="entry name" value="Glyco_trans_2-like"/>
</dbReference>
<dbReference type="Proteomes" id="UP001579974">
    <property type="component" value="Unassembled WGS sequence"/>
</dbReference>
<dbReference type="SUPFAM" id="SSF53448">
    <property type="entry name" value="Nucleotide-diphospho-sugar transferases"/>
    <property type="match status" value="1"/>
</dbReference>
<dbReference type="Gene3D" id="3.90.550.10">
    <property type="entry name" value="Spore Coat Polysaccharide Biosynthesis Protein SpsA, Chain A"/>
    <property type="match status" value="1"/>
</dbReference>
<keyword evidence="3" id="KW-0808">Transferase</keyword>
<evidence type="ECO:0000256" key="2">
    <source>
        <dbReference type="ARBA" id="ARBA00022676"/>
    </source>
</evidence>
<feature type="transmembrane region" description="Helical" evidence="4">
    <location>
        <begin position="51"/>
        <end position="72"/>
    </location>
</feature>